<dbReference type="EMBL" id="JAHRIP010037801">
    <property type="protein sequence ID" value="MEQ2294472.1"/>
    <property type="molecule type" value="Genomic_DNA"/>
</dbReference>
<gene>
    <name evidence="1" type="ORF">AMECASPLE_004297</name>
</gene>
<sequence>MKEVYTCEDLLNCQSKAELATKEEEEEKEKGAANQGSRVNQALFLFFQGLTENGGGVQRSGSDWRHRTRGGLPQYDCLQKNPYSFFCVSFQAALQCFNNLPIPSVKGLGSEGSLHCQG</sequence>
<keyword evidence="2" id="KW-1185">Reference proteome</keyword>
<evidence type="ECO:0000313" key="2">
    <source>
        <dbReference type="Proteomes" id="UP001469553"/>
    </source>
</evidence>
<accession>A0ABV0YL75</accession>
<protein>
    <submittedName>
        <fullName evidence="1">Uncharacterized protein</fullName>
    </submittedName>
</protein>
<reference evidence="1 2" key="1">
    <citation type="submission" date="2021-06" db="EMBL/GenBank/DDBJ databases">
        <authorList>
            <person name="Palmer J.M."/>
        </authorList>
    </citation>
    <scope>NUCLEOTIDE SEQUENCE [LARGE SCALE GENOMIC DNA]</scope>
    <source>
        <strain evidence="1 2">AS_MEX2019</strain>
        <tissue evidence="1">Muscle</tissue>
    </source>
</reference>
<name>A0ABV0YL75_9TELE</name>
<proteinExistence type="predicted"/>
<organism evidence="1 2">
    <name type="scientific">Ameca splendens</name>
    <dbReference type="NCBI Taxonomy" id="208324"/>
    <lineage>
        <taxon>Eukaryota</taxon>
        <taxon>Metazoa</taxon>
        <taxon>Chordata</taxon>
        <taxon>Craniata</taxon>
        <taxon>Vertebrata</taxon>
        <taxon>Euteleostomi</taxon>
        <taxon>Actinopterygii</taxon>
        <taxon>Neopterygii</taxon>
        <taxon>Teleostei</taxon>
        <taxon>Neoteleostei</taxon>
        <taxon>Acanthomorphata</taxon>
        <taxon>Ovalentaria</taxon>
        <taxon>Atherinomorphae</taxon>
        <taxon>Cyprinodontiformes</taxon>
        <taxon>Goodeidae</taxon>
        <taxon>Ameca</taxon>
    </lineage>
</organism>
<dbReference type="Proteomes" id="UP001469553">
    <property type="component" value="Unassembled WGS sequence"/>
</dbReference>
<comment type="caution">
    <text evidence="1">The sequence shown here is derived from an EMBL/GenBank/DDBJ whole genome shotgun (WGS) entry which is preliminary data.</text>
</comment>
<evidence type="ECO:0000313" key="1">
    <source>
        <dbReference type="EMBL" id="MEQ2294472.1"/>
    </source>
</evidence>